<dbReference type="Proteomes" id="UP000078046">
    <property type="component" value="Unassembled WGS sequence"/>
</dbReference>
<name>A0A177B5Q1_9BILA</name>
<dbReference type="Gene3D" id="1.10.10.60">
    <property type="entry name" value="Homeodomain-like"/>
    <property type="match status" value="1"/>
</dbReference>
<feature type="non-terminal residue" evidence="1">
    <location>
        <position position="34"/>
    </location>
</feature>
<dbReference type="EMBL" id="LWCA01000364">
    <property type="protein sequence ID" value="OAF68921.1"/>
    <property type="molecule type" value="Genomic_DNA"/>
</dbReference>
<evidence type="ECO:0008006" key="3">
    <source>
        <dbReference type="Google" id="ProtNLM"/>
    </source>
</evidence>
<evidence type="ECO:0000313" key="1">
    <source>
        <dbReference type="EMBL" id="OAF68921.1"/>
    </source>
</evidence>
<accession>A0A177B5Q1</accession>
<evidence type="ECO:0000313" key="2">
    <source>
        <dbReference type="Proteomes" id="UP000078046"/>
    </source>
</evidence>
<protein>
    <recommendedName>
        <fullName evidence="3">Transposase IS30-like HTH domain-containing protein</fullName>
    </recommendedName>
</protein>
<reference evidence="1 2" key="1">
    <citation type="submission" date="2016-04" db="EMBL/GenBank/DDBJ databases">
        <title>The genome of Intoshia linei affirms orthonectids as highly simplified spiralians.</title>
        <authorList>
            <person name="Mikhailov K.V."/>
            <person name="Slusarev G.S."/>
            <person name="Nikitin M.A."/>
            <person name="Logacheva M.D."/>
            <person name="Penin A."/>
            <person name="Aleoshin V."/>
            <person name="Panchin Y.V."/>
        </authorList>
    </citation>
    <scope>NUCLEOTIDE SEQUENCE [LARGE SCALE GENOMIC DNA]</scope>
    <source>
        <strain evidence="1">Intl2013</strain>
        <tissue evidence="1">Whole animal</tissue>
    </source>
</reference>
<comment type="caution">
    <text evidence="1">The sequence shown here is derived from an EMBL/GenBank/DDBJ whole genome shotgun (WGS) entry which is preliminary data.</text>
</comment>
<keyword evidence="2" id="KW-1185">Reference proteome</keyword>
<gene>
    <name evidence="1" type="ORF">A3Q56_03328</name>
</gene>
<proteinExistence type="predicted"/>
<organism evidence="1 2">
    <name type="scientific">Intoshia linei</name>
    <dbReference type="NCBI Taxonomy" id="1819745"/>
    <lineage>
        <taxon>Eukaryota</taxon>
        <taxon>Metazoa</taxon>
        <taxon>Spiralia</taxon>
        <taxon>Lophotrochozoa</taxon>
        <taxon>Mesozoa</taxon>
        <taxon>Orthonectida</taxon>
        <taxon>Rhopaluridae</taxon>
        <taxon>Intoshia</taxon>
    </lineage>
</organism>
<dbReference type="AlphaFoldDB" id="A0A177B5Q1"/>
<sequence length="34" mass="3911">MSKGKYLNEREKGIIDYMIEEGHSQSKIAITLAR</sequence>